<evidence type="ECO:0000256" key="1">
    <source>
        <dbReference type="SAM" id="MobiDB-lite"/>
    </source>
</evidence>
<name>A0A7K7LHG7_9AVES</name>
<dbReference type="AlphaFoldDB" id="A0A7K7LHG7"/>
<keyword evidence="2" id="KW-0378">Hydrolase</keyword>
<sequence>QLDPGSPLACEERGIWFLAGTATAGGCPGGGPPLFTAVPLYERWITGITREAYFAETPPDPKEAEEPDDPTFWGTPQPPADPGVRGSPKPTEDVNPTENPKPSENP</sequence>
<dbReference type="InterPro" id="IPR009003">
    <property type="entry name" value="Peptidase_S1_PA"/>
</dbReference>
<reference evidence="2 3" key="1">
    <citation type="submission" date="2019-09" db="EMBL/GenBank/DDBJ databases">
        <title>Bird 10,000 Genomes (B10K) Project - Family phase.</title>
        <authorList>
            <person name="Zhang G."/>
        </authorList>
    </citation>
    <scope>NUCLEOTIDE SEQUENCE [LARGE SCALE GENOMIC DNA]</scope>
    <source>
        <strain evidence="2">OUT-0051</strain>
        <tissue evidence="2">Kidney</tissue>
    </source>
</reference>
<dbReference type="GO" id="GO:0006508">
    <property type="term" value="P:proteolysis"/>
    <property type="evidence" value="ECO:0007669"/>
    <property type="project" value="UniProtKB-KW"/>
</dbReference>
<feature type="non-terminal residue" evidence="2">
    <location>
        <position position="1"/>
    </location>
</feature>
<dbReference type="Gene3D" id="2.40.10.10">
    <property type="entry name" value="Trypsin-like serine proteases"/>
    <property type="match status" value="1"/>
</dbReference>
<dbReference type="SUPFAM" id="SSF50494">
    <property type="entry name" value="Trypsin-like serine proteases"/>
    <property type="match status" value="1"/>
</dbReference>
<dbReference type="Proteomes" id="UP000525565">
    <property type="component" value="Unassembled WGS sequence"/>
</dbReference>
<comment type="caution">
    <text evidence="2">The sequence shown here is derived from an EMBL/GenBank/DDBJ whole genome shotgun (WGS) entry which is preliminary data.</text>
</comment>
<accession>A0A7K7LHG7</accession>
<organism evidence="2 3">
    <name type="scientific">Asarcornis scutulata</name>
    <dbReference type="NCBI Taxonomy" id="75869"/>
    <lineage>
        <taxon>Eukaryota</taxon>
        <taxon>Metazoa</taxon>
        <taxon>Chordata</taxon>
        <taxon>Craniata</taxon>
        <taxon>Vertebrata</taxon>
        <taxon>Euteleostomi</taxon>
        <taxon>Archelosauria</taxon>
        <taxon>Archosauria</taxon>
        <taxon>Dinosauria</taxon>
        <taxon>Saurischia</taxon>
        <taxon>Theropoda</taxon>
        <taxon>Coelurosauria</taxon>
        <taxon>Aves</taxon>
        <taxon>Neognathae</taxon>
        <taxon>Galloanserae</taxon>
        <taxon>Anseriformes</taxon>
        <taxon>Anatidae</taxon>
        <taxon>Anatinae</taxon>
        <taxon>Asarcornis</taxon>
    </lineage>
</organism>
<dbReference type="InterPro" id="IPR043504">
    <property type="entry name" value="Peptidase_S1_PA_chymotrypsin"/>
</dbReference>
<proteinExistence type="predicted"/>
<gene>
    <name evidence="2" type="primary">Prss53</name>
    <name evidence="2" type="ORF">ASASCU_R15769</name>
</gene>
<dbReference type="EMBL" id="VZSO01008485">
    <property type="protein sequence ID" value="NWZ30410.1"/>
    <property type="molecule type" value="Genomic_DNA"/>
</dbReference>
<evidence type="ECO:0000313" key="3">
    <source>
        <dbReference type="Proteomes" id="UP000525565"/>
    </source>
</evidence>
<keyword evidence="3" id="KW-1185">Reference proteome</keyword>
<feature type="compositionally biased region" description="Polar residues" evidence="1">
    <location>
        <begin position="94"/>
        <end position="106"/>
    </location>
</feature>
<feature type="non-terminal residue" evidence="2">
    <location>
        <position position="106"/>
    </location>
</feature>
<protein>
    <submittedName>
        <fullName evidence="2">PRS53 protease</fullName>
    </submittedName>
</protein>
<keyword evidence="2" id="KW-0645">Protease</keyword>
<feature type="region of interest" description="Disordered" evidence="1">
    <location>
        <begin position="54"/>
        <end position="106"/>
    </location>
</feature>
<dbReference type="GO" id="GO:0008233">
    <property type="term" value="F:peptidase activity"/>
    <property type="evidence" value="ECO:0007669"/>
    <property type="project" value="UniProtKB-KW"/>
</dbReference>
<evidence type="ECO:0000313" key="2">
    <source>
        <dbReference type="EMBL" id="NWZ30410.1"/>
    </source>
</evidence>